<reference evidence="1" key="1">
    <citation type="submission" date="2020-04" db="EMBL/GenBank/DDBJ databases">
        <title>Analysis of mating type loci in Filobasidium floriforme.</title>
        <authorList>
            <person name="Nowrousian M."/>
        </authorList>
    </citation>
    <scope>NUCLEOTIDE SEQUENCE</scope>
    <source>
        <strain evidence="1">CBS 6242</strain>
    </source>
</reference>
<proteinExistence type="predicted"/>
<dbReference type="AlphaFoldDB" id="A0A8K0NNY7"/>
<protein>
    <recommendedName>
        <fullName evidence="3">F-box domain-containing protein</fullName>
    </recommendedName>
</protein>
<evidence type="ECO:0000313" key="1">
    <source>
        <dbReference type="EMBL" id="KAG7530899.1"/>
    </source>
</evidence>
<comment type="caution">
    <text evidence="1">The sequence shown here is derived from an EMBL/GenBank/DDBJ whole genome shotgun (WGS) entry which is preliminary data.</text>
</comment>
<organism evidence="1 2">
    <name type="scientific">Filobasidium floriforme</name>
    <dbReference type="NCBI Taxonomy" id="5210"/>
    <lineage>
        <taxon>Eukaryota</taxon>
        <taxon>Fungi</taxon>
        <taxon>Dikarya</taxon>
        <taxon>Basidiomycota</taxon>
        <taxon>Agaricomycotina</taxon>
        <taxon>Tremellomycetes</taxon>
        <taxon>Filobasidiales</taxon>
        <taxon>Filobasidiaceae</taxon>
        <taxon>Filobasidium</taxon>
    </lineage>
</organism>
<evidence type="ECO:0008006" key="3">
    <source>
        <dbReference type="Google" id="ProtNLM"/>
    </source>
</evidence>
<sequence length="471" mass="54329">MNGSSGQTYRGRIPPFPSMMPRSCLNTKTLEVIWGTASNVWHHFPHDLFDSLFAQCEVQTLKDCRLLSKSVSDVAAKHLFSIVSCCDSDMFDRDELMLDRRSRIVSSRFGKHIRCIYCDMRSGSSCLRAWELGHPHSNHIKTFILRDFGPHTGGYAYLQISKPQQEESRSVYTSGKYMSCNMHQIVCEVYLSSGNLVCKQLESTSPVTVNYVVSDIILRRMIEPHVNGIDGLSTLERIDIPAWTIDDLTEVDVNGKNIFPQIHPHLTYLGISDPDRYAELPSIPLWCLSQPSLLRHLDHYDRHRIRDLRILLLSLPSMVELNLREYEPFWWPVLTWTTDRRFPTLFRGPIQVLHIAVDFDYLEQASQWWGTEIYRDDMGADGSGTLKRLYLYVRDYEMIRRNDHKKPLDPALILKWVERTVPRGCRVYFRLKYPGGIAATQCAELEEAFNKTFPRGWRHVGPSATSLGAVQ</sequence>
<name>A0A8K0NNY7_9TREE</name>
<accession>A0A8K0NNY7</accession>
<dbReference type="Proteomes" id="UP000812966">
    <property type="component" value="Unassembled WGS sequence"/>
</dbReference>
<dbReference type="EMBL" id="JABELV010000105">
    <property type="protein sequence ID" value="KAG7530899.1"/>
    <property type="molecule type" value="Genomic_DNA"/>
</dbReference>
<keyword evidence="2" id="KW-1185">Reference proteome</keyword>
<gene>
    <name evidence="1" type="ORF">FFLO_04722</name>
</gene>
<evidence type="ECO:0000313" key="2">
    <source>
        <dbReference type="Proteomes" id="UP000812966"/>
    </source>
</evidence>